<dbReference type="PANTHER" id="PTHR43969:SF9">
    <property type="entry name" value="GLUTATHIONE S TRANSFERASE D10, ISOFORM A-RELATED"/>
    <property type="match status" value="1"/>
</dbReference>
<evidence type="ECO:0000259" key="3">
    <source>
        <dbReference type="PROSITE" id="PS50404"/>
    </source>
</evidence>
<reference evidence="5" key="3">
    <citation type="submission" date="2025-08" db="UniProtKB">
        <authorList>
            <consortium name="Ensembl"/>
        </authorList>
    </citation>
    <scope>IDENTIFICATION</scope>
</reference>
<dbReference type="SFLD" id="SFLDG00358">
    <property type="entry name" value="Main_(cytGST)"/>
    <property type="match status" value="1"/>
</dbReference>
<name>F7AE92_CIOIN</name>
<dbReference type="Gene3D" id="3.40.30.10">
    <property type="entry name" value="Glutaredoxin"/>
    <property type="match status" value="1"/>
</dbReference>
<evidence type="ECO:0000313" key="6">
    <source>
        <dbReference type="Proteomes" id="UP000008144"/>
    </source>
</evidence>
<dbReference type="FunFam" id="3.40.30.10:FF:000202">
    <property type="entry name" value="glutathione S-transferase 1"/>
    <property type="match status" value="1"/>
</dbReference>
<reference evidence="5" key="2">
    <citation type="journal article" date="2008" name="Genome Biol.">
        <title>Improved genome assembly and evidence-based global gene model set for the chordate Ciona intestinalis: new insight into intron and operon populations.</title>
        <authorList>
            <person name="Satou Y."/>
            <person name="Mineta K."/>
            <person name="Ogasawara M."/>
            <person name="Sasakura Y."/>
            <person name="Shoguchi E."/>
            <person name="Ueno K."/>
            <person name="Yamada L."/>
            <person name="Matsumoto J."/>
            <person name="Wasserscheid J."/>
            <person name="Dewar K."/>
            <person name="Wiley G.B."/>
            <person name="Macmil S.L."/>
            <person name="Roe B.A."/>
            <person name="Zeller R.W."/>
            <person name="Hastings K.E."/>
            <person name="Lemaire P."/>
            <person name="Lindquist E."/>
            <person name="Endo T."/>
            <person name="Hotta K."/>
            <person name="Inaba K."/>
        </authorList>
    </citation>
    <scope>NUCLEOTIDE SEQUENCE [LARGE SCALE GENOMIC DNA]</scope>
    <source>
        <strain evidence="5">wild type</strain>
    </source>
</reference>
<dbReference type="InterPro" id="IPR010987">
    <property type="entry name" value="Glutathione-S-Trfase_C-like"/>
</dbReference>
<dbReference type="GO" id="GO:0004364">
    <property type="term" value="F:glutathione transferase activity"/>
    <property type="evidence" value="ECO:0000318"/>
    <property type="project" value="GO_Central"/>
</dbReference>
<dbReference type="SUPFAM" id="SSF52833">
    <property type="entry name" value="Thioredoxin-like"/>
    <property type="match status" value="1"/>
</dbReference>
<dbReference type="Proteomes" id="UP000008144">
    <property type="component" value="Chromosome 12"/>
</dbReference>
<sequence>MGLVLYSLEVSPPTRCVRMVLEHLELEYQIHEVNYAAGELQSQEFFALNARRRVPVLKDGEYTIAESRAISCYLCNKYGSGGVSDIYPSDPELRGSVDQQLYVSEAIYDTVQKYLNTKKVLFGEGLPKVEFKDDVIKSIQIYETLLTKQSYLCGDNVTIADVHASSSLFMLQLANFDVMGEFPNTSSWLKKIEALPYYKKCNEKGIAILTK</sequence>
<organism evidence="5 6">
    <name type="scientific">Ciona intestinalis</name>
    <name type="common">Transparent sea squirt</name>
    <name type="synonym">Ascidia intestinalis</name>
    <dbReference type="NCBI Taxonomy" id="7719"/>
    <lineage>
        <taxon>Eukaryota</taxon>
        <taxon>Metazoa</taxon>
        <taxon>Chordata</taxon>
        <taxon>Tunicata</taxon>
        <taxon>Ascidiacea</taxon>
        <taxon>Phlebobranchia</taxon>
        <taxon>Cionidae</taxon>
        <taxon>Ciona</taxon>
    </lineage>
</organism>
<protein>
    <recommendedName>
        <fullName evidence="7">Glutathione transferase</fullName>
    </recommendedName>
</protein>
<comment type="similarity">
    <text evidence="2">Belongs to the GST superfamily.</text>
</comment>
<dbReference type="OMA" id="PKLILYG"/>
<evidence type="ECO:0008006" key="7">
    <source>
        <dbReference type="Google" id="ProtNLM"/>
    </source>
</evidence>
<dbReference type="PANTHER" id="PTHR43969">
    <property type="entry name" value="GLUTATHIONE S TRANSFERASE D10, ISOFORM A-RELATED"/>
    <property type="match status" value="1"/>
</dbReference>
<dbReference type="SUPFAM" id="SSF47616">
    <property type="entry name" value="GST C-terminal domain-like"/>
    <property type="match status" value="1"/>
</dbReference>
<dbReference type="PROSITE" id="PS50405">
    <property type="entry name" value="GST_CTER"/>
    <property type="match status" value="1"/>
</dbReference>
<evidence type="ECO:0000256" key="2">
    <source>
        <dbReference type="RuleBase" id="RU003494"/>
    </source>
</evidence>
<dbReference type="InterPro" id="IPR036282">
    <property type="entry name" value="Glutathione-S-Trfase_C_sf"/>
</dbReference>
<dbReference type="GO" id="GO:0006749">
    <property type="term" value="P:glutathione metabolic process"/>
    <property type="evidence" value="ECO:0000318"/>
    <property type="project" value="GO_Central"/>
</dbReference>
<proteinExistence type="inferred from homology"/>
<dbReference type="EMBL" id="EAAA01000916">
    <property type="status" value="NOT_ANNOTATED_CDS"/>
    <property type="molecule type" value="Genomic_DNA"/>
</dbReference>
<evidence type="ECO:0000259" key="4">
    <source>
        <dbReference type="PROSITE" id="PS50405"/>
    </source>
</evidence>
<dbReference type="HOGENOM" id="CLU_011226_2_1_1"/>
<dbReference type="InterPro" id="IPR040079">
    <property type="entry name" value="Glutathione_S-Trfase"/>
</dbReference>
<dbReference type="Pfam" id="PF00043">
    <property type="entry name" value="GST_C"/>
    <property type="match status" value="1"/>
</dbReference>
<dbReference type="AlphaFoldDB" id="F7AE92"/>
<dbReference type="InterPro" id="IPR036249">
    <property type="entry name" value="Thioredoxin-like_sf"/>
</dbReference>
<evidence type="ECO:0000313" key="5">
    <source>
        <dbReference type="Ensembl" id="ENSCINP00000002443.3"/>
    </source>
</evidence>
<dbReference type="InterPro" id="IPR004045">
    <property type="entry name" value="Glutathione_S-Trfase_N"/>
</dbReference>
<dbReference type="Ensembl" id="ENSCINT00000002443.3">
    <property type="protein sequence ID" value="ENSCINP00000002443.3"/>
    <property type="gene ID" value="ENSCING00000001259.3"/>
</dbReference>
<dbReference type="SFLD" id="SFLDS00019">
    <property type="entry name" value="Glutathione_Transferase_(cytos"/>
    <property type="match status" value="1"/>
</dbReference>
<keyword evidence="6" id="KW-1185">Reference proteome</keyword>
<feature type="domain" description="GST C-terminal" evidence="4">
    <location>
        <begin position="90"/>
        <end position="211"/>
    </location>
</feature>
<dbReference type="InParanoid" id="F7AE92"/>
<dbReference type="Pfam" id="PF02798">
    <property type="entry name" value="GST_N"/>
    <property type="match status" value="1"/>
</dbReference>
<feature type="domain" description="GST N-terminal" evidence="3">
    <location>
        <begin position="1"/>
        <end position="82"/>
    </location>
</feature>
<dbReference type="InterPro" id="IPR004046">
    <property type="entry name" value="GST_C"/>
</dbReference>
<dbReference type="STRING" id="7719.ENSCINP00000002443"/>
<reference evidence="5" key="4">
    <citation type="submission" date="2025-09" db="UniProtKB">
        <authorList>
            <consortium name="Ensembl"/>
        </authorList>
    </citation>
    <scope>IDENTIFICATION</scope>
</reference>
<dbReference type="GeneTree" id="ENSGT00940000164816"/>
<evidence type="ECO:0000256" key="1">
    <source>
        <dbReference type="ARBA" id="ARBA00011738"/>
    </source>
</evidence>
<accession>F7AE92</accession>
<dbReference type="Gene3D" id="1.20.1050.10">
    <property type="match status" value="1"/>
</dbReference>
<dbReference type="FunFam" id="1.20.1050.10:FF:000007">
    <property type="entry name" value="Glutathione S-transferase 1-1"/>
    <property type="match status" value="1"/>
</dbReference>
<comment type="subunit">
    <text evidence="1">Homodimer.</text>
</comment>
<dbReference type="PROSITE" id="PS50404">
    <property type="entry name" value="GST_NTER"/>
    <property type="match status" value="1"/>
</dbReference>
<reference evidence="6" key="1">
    <citation type="journal article" date="2002" name="Science">
        <title>The draft genome of Ciona intestinalis: insights into chordate and vertebrate origins.</title>
        <authorList>
            <person name="Dehal P."/>
            <person name="Satou Y."/>
            <person name="Campbell R.K."/>
            <person name="Chapman J."/>
            <person name="Degnan B."/>
            <person name="De Tomaso A."/>
            <person name="Davidson B."/>
            <person name="Di Gregorio A."/>
            <person name="Gelpke M."/>
            <person name="Goodstein D.M."/>
            <person name="Harafuji N."/>
            <person name="Hastings K.E."/>
            <person name="Ho I."/>
            <person name="Hotta K."/>
            <person name="Huang W."/>
            <person name="Kawashima T."/>
            <person name="Lemaire P."/>
            <person name="Martinez D."/>
            <person name="Meinertzhagen I.A."/>
            <person name="Necula S."/>
            <person name="Nonaka M."/>
            <person name="Putnam N."/>
            <person name="Rash S."/>
            <person name="Saiga H."/>
            <person name="Satake M."/>
            <person name="Terry A."/>
            <person name="Yamada L."/>
            <person name="Wang H.G."/>
            <person name="Awazu S."/>
            <person name="Azumi K."/>
            <person name="Boore J."/>
            <person name="Branno M."/>
            <person name="Chin-Bow S."/>
            <person name="DeSantis R."/>
            <person name="Doyle S."/>
            <person name="Francino P."/>
            <person name="Keys D.N."/>
            <person name="Haga S."/>
            <person name="Hayashi H."/>
            <person name="Hino K."/>
            <person name="Imai K.S."/>
            <person name="Inaba K."/>
            <person name="Kano S."/>
            <person name="Kobayashi K."/>
            <person name="Kobayashi M."/>
            <person name="Lee B.I."/>
            <person name="Makabe K.W."/>
            <person name="Manohar C."/>
            <person name="Matassi G."/>
            <person name="Medina M."/>
            <person name="Mochizuki Y."/>
            <person name="Mount S."/>
            <person name="Morishita T."/>
            <person name="Miura S."/>
            <person name="Nakayama A."/>
            <person name="Nishizaka S."/>
            <person name="Nomoto H."/>
            <person name="Ohta F."/>
            <person name="Oishi K."/>
            <person name="Rigoutsos I."/>
            <person name="Sano M."/>
            <person name="Sasaki A."/>
            <person name="Sasakura Y."/>
            <person name="Shoguchi E."/>
            <person name="Shin-i T."/>
            <person name="Spagnuolo A."/>
            <person name="Stainier D."/>
            <person name="Suzuki M.M."/>
            <person name="Tassy O."/>
            <person name="Takatori N."/>
            <person name="Tokuoka M."/>
            <person name="Yagi K."/>
            <person name="Yoshizaki F."/>
            <person name="Wada S."/>
            <person name="Zhang C."/>
            <person name="Hyatt P.D."/>
            <person name="Larimer F."/>
            <person name="Detter C."/>
            <person name="Doggett N."/>
            <person name="Glavina T."/>
            <person name="Hawkins T."/>
            <person name="Richardson P."/>
            <person name="Lucas S."/>
            <person name="Kohara Y."/>
            <person name="Levine M."/>
            <person name="Satoh N."/>
            <person name="Rokhsar D.S."/>
        </authorList>
    </citation>
    <scope>NUCLEOTIDE SEQUENCE [LARGE SCALE GENOMIC DNA]</scope>
</reference>